<dbReference type="EMBL" id="FQUC01000009">
    <property type="protein sequence ID" value="SHF73294.1"/>
    <property type="molecule type" value="Genomic_DNA"/>
</dbReference>
<name>A0A1M5E2C9_9BACT</name>
<protein>
    <submittedName>
        <fullName evidence="3">Uncharacterized protein</fullName>
    </submittedName>
</protein>
<accession>A0A1M5E2C9</accession>
<keyword evidence="2" id="KW-0812">Transmembrane</keyword>
<dbReference type="OrthoDB" id="998145at2"/>
<dbReference type="AlphaFoldDB" id="A0A1M5E2C9"/>
<feature type="region of interest" description="Disordered" evidence="1">
    <location>
        <begin position="124"/>
        <end position="227"/>
    </location>
</feature>
<proteinExistence type="predicted"/>
<gene>
    <name evidence="3" type="ORF">SAMN05444362_109126</name>
</gene>
<dbReference type="RefSeq" id="WP_062179988.1">
    <property type="nucleotide sequence ID" value="NZ_BBXL01000008.1"/>
</dbReference>
<evidence type="ECO:0000313" key="4">
    <source>
        <dbReference type="Proteomes" id="UP000184480"/>
    </source>
</evidence>
<keyword evidence="4" id="KW-1185">Reference proteome</keyword>
<keyword evidence="2" id="KW-0472">Membrane</keyword>
<feature type="compositionally biased region" description="Polar residues" evidence="1">
    <location>
        <begin position="125"/>
        <end position="140"/>
    </location>
</feature>
<evidence type="ECO:0000313" key="3">
    <source>
        <dbReference type="EMBL" id="SHF73294.1"/>
    </source>
</evidence>
<sequence length="306" mass="34688">MDNLKSAIADKVLDISSLSGDDMKVKLEKINRFRDFVDACRSLILKYPAIEAELLRMVENNDFDTRIASSRVDTIIRLSEKEGTVSQSSEQRVEDDIHNLEEIVENIENVDVKKENSKEIEEINTATEDLVSTSNQVTEQSPKETIEKQKQIAGEDKDPVRYLPEDVDYEEIDEEKQQQYVDYEEIIEGSEKESQLAIEEPDSPKLLPQSDEKESIPEQNNEVSRSVVEANIQTQRSSIIEEKDNRGKDTAKKVLQVCAIVAVVVALIFIIRFVINNWQAILYGLGAAVVVGGIVWFLLKKKKSAE</sequence>
<feature type="transmembrane region" description="Helical" evidence="2">
    <location>
        <begin position="281"/>
        <end position="299"/>
    </location>
</feature>
<dbReference type="Proteomes" id="UP000184480">
    <property type="component" value="Unassembled WGS sequence"/>
</dbReference>
<feature type="compositionally biased region" description="Basic and acidic residues" evidence="1">
    <location>
        <begin position="141"/>
        <end position="164"/>
    </location>
</feature>
<keyword evidence="2" id="KW-1133">Transmembrane helix</keyword>
<dbReference type="STRING" id="1346286.SAMN05444362_109126"/>
<feature type="transmembrane region" description="Helical" evidence="2">
    <location>
        <begin position="254"/>
        <end position="275"/>
    </location>
</feature>
<feature type="compositionally biased region" description="Acidic residues" evidence="1">
    <location>
        <begin position="165"/>
        <end position="174"/>
    </location>
</feature>
<reference evidence="4" key="1">
    <citation type="submission" date="2016-11" db="EMBL/GenBank/DDBJ databases">
        <authorList>
            <person name="Varghese N."/>
            <person name="Submissions S."/>
        </authorList>
    </citation>
    <scope>NUCLEOTIDE SEQUENCE [LARGE SCALE GENOMIC DNA]</scope>
    <source>
        <strain evidence="4">DSM 27370</strain>
    </source>
</reference>
<evidence type="ECO:0000256" key="1">
    <source>
        <dbReference type="SAM" id="MobiDB-lite"/>
    </source>
</evidence>
<organism evidence="3 4">
    <name type="scientific">Dysgonomonas macrotermitis</name>
    <dbReference type="NCBI Taxonomy" id="1346286"/>
    <lineage>
        <taxon>Bacteria</taxon>
        <taxon>Pseudomonadati</taxon>
        <taxon>Bacteroidota</taxon>
        <taxon>Bacteroidia</taxon>
        <taxon>Bacteroidales</taxon>
        <taxon>Dysgonomonadaceae</taxon>
        <taxon>Dysgonomonas</taxon>
    </lineage>
</organism>
<evidence type="ECO:0000256" key="2">
    <source>
        <dbReference type="SAM" id="Phobius"/>
    </source>
</evidence>